<feature type="transmembrane region" description="Helical" evidence="1">
    <location>
        <begin position="9"/>
        <end position="35"/>
    </location>
</feature>
<evidence type="ECO:0000313" key="3">
    <source>
        <dbReference type="Proteomes" id="UP000006804"/>
    </source>
</evidence>
<dbReference type="HOGENOM" id="CLU_1260566_0_0_0"/>
<keyword evidence="3" id="KW-1185">Reference proteome</keyword>
<gene>
    <name evidence="2" type="ORF">Theth_1743</name>
</gene>
<dbReference type="RefSeq" id="WP_013932995.1">
    <property type="nucleotide sequence ID" value="NC_015707.1"/>
</dbReference>
<proteinExistence type="predicted"/>
<dbReference type="KEGG" id="tta:Theth_1743"/>
<dbReference type="STRING" id="688269.Theth_1743"/>
<dbReference type="Proteomes" id="UP000006804">
    <property type="component" value="Chromosome"/>
</dbReference>
<dbReference type="OrthoDB" id="47250at2"/>
<keyword evidence="1" id="KW-0812">Transmembrane</keyword>
<keyword evidence="1" id="KW-0472">Membrane</keyword>
<reference evidence="2 3" key="1">
    <citation type="submission" date="2010-11" db="EMBL/GenBank/DDBJ databases">
        <title>The complete genome of Thermotoga thermarum DSM 5069.</title>
        <authorList>
            <consortium name="US DOE Joint Genome Institute (JGI-PGF)"/>
            <person name="Lucas S."/>
            <person name="Copeland A."/>
            <person name="Lapidus A."/>
            <person name="Bruce D."/>
            <person name="Goodwin L."/>
            <person name="Pitluck S."/>
            <person name="Kyrpides N."/>
            <person name="Mavromatis K."/>
            <person name="Ivanova N."/>
            <person name="Zeytun A."/>
            <person name="Brettin T."/>
            <person name="Detter J.C."/>
            <person name="Tapia R."/>
            <person name="Han C."/>
            <person name="Land M."/>
            <person name="Hauser L."/>
            <person name="Markowitz V."/>
            <person name="Cheng J.-F."/>
            <person name="Hugenholtz P."/>
            <person name="Woyke T."/>
            <person name="Wu D."/>
            <person name="Spring S."/>
            <person name="Schroeder M."/>
            <person name="Brambilla E."/>
            <person name="Klenk H.-P."/>
            <person name="Eisen J.A."/>
        </authorList>
    </citation>
    <scope>NUCLEOTIDE SEQUENCE [LARGE SCALE GENOMIC DNA]</scope>
    <source>
        <strain evidence="2 3">DSM 5069</strain>
    </source>
</reference>
<dbReference type="EMBL" id="CP002351">
    <property type="protein sequence ID" value="AEH51787.1"/>
    <property type="molecule type" value="Genomic_DNA"/>
</dbReference>
<evidence type="ECO:0000256" key="1">
    <source>
        <dbReference type="SAM" id="Phobius"/>
    </source>
</evidence>
<sequence precursor="true">MSKDDVSRLLALIMVFSMLFVLDIITSNGVANFVWQIFRPLVSPVEKSRILAFKIAEGIKTALGKDLYETIQLQDHFSFTSAVVLGVRDWYIVVAAPSKPGDIAVDPASKKIVGITERCVGHISWVKSIFSPDLSIPVVVQSDQVILDGELVSGNRLRIYEEINVTGFEVFVSDVFTCGTVLKSLGYDFIGVVLGQKGKLFLVDNKFFVPNSVIFLPGY</sequence>
<organism evidence="2 3">
    <name type="scientific">Pseudothermotoga thermarum DSM 5069</name>
    <dbReference type="NCBI Taxonomy" id="688269"/>
    <lineage>
        <taxon>Bacteria</taxon>
        <taxon>Thermotogati</taxon>
        <taxon>Thermotogota</taxon>
        <taxon>Thermotogae</taxon>
        <taxon>Thermotogales</taxon>
        <taxon>Thermotogaceae</taxon>
        <taxon>Pseudothermotoga</taxon>
    </lineage>
</organism>
<dbReference type="AlphaFoldDB" id="F7YVW5"/>
<keyword evidence="1" id="KW-1133">Transmembrane helix</keyword>
<accession>F7YVW5</accession>
<name>F7YVW5_9THEM</name>
<protein>
    <submittedName>
        <fullName evidence="2">Uncharacterized protein</fullName>
    </submittedName>
</protein>
<evidence type="ECO:0000313" key="2">
    <source>
        <dbReference type="EMBL" id="AEH51787.1"/>
    </source>
</evidence>
<dbReference type="PATRIC" id="fig|688269.3.peg.1795"/>